<comment type="caution">
    <text evidence="3">The sequence shown here is derived from an EMBL/GenBank/DDBJ whole genome shotgun (WGS) entry which is preliminary data.</text>
</comment>
<keyword evidence="2" id="KW-1133">Transmembrane helix</keyword>
<dbReference type="EMBL" id="NWVK02000022">
    <property type="protein sequence ID" value="TVS92546.1"/>
    <property type="molecule type" value="Genomic_DNA"/>
</dbReference>
<protein>
    <submittedName>
        <fullName evidence="3">Uncharacterized protein</fullName>
    </submittedName>
</protein>
<accession>A0A6H2NUT6</accession>
<sequence>MISLFYKLRLLNYILGSLKDIIVKLFLCTMYLYTFSIVLMFLSNGFWYAVEFCSFKNAFYHLFQYCKWYYENREDLGYGISIRVLVAFLTPHFLYKLFLSTGWKSFLKEKIVQILKFIITRRKKGNESSNSSKPSGSSYSDKNNYSNNSEHHAQDAKRKVNMIKQLLIKDIEETIDRRLHDIFFGKRSKPH</sequence>
<dbReference type="AlphaFoldDB" id="A0A6H2NUT6"/>
<feature type="compositionally biased region" description="Low complexity" evidence="1">
    <location>
        <begin position="128"/>
        <end position="148"/>
    </location>
</feature>
<evidence type="ECO:0000256" key="2">
    <source>
        <dbReference type="SAM" id="Phobius"/>
    </source>
</evidence>
<dbReference type="Proteomes" id="UP000217566">
    <property type="component" value="Unassembled WGS sequence"/>
</dbReference>
<dbReference type="OrthoDB" id="7164023at2"/>
<keyword evidence="2" id="KW-0812">Transmembrane</keyword>
<feature type="transmembrane region" description="Helical" evidence="2">
    <location>
        <begin position="21"/>
        <end position="42"/>
    </location>
</feature>
<feature type="region of interest" description="Disordered" evidence="1">
    <location>
        <begin position="125"/>
        <end position="156"/>
    </location>
</feature>
<organism evidence="3">
    <name type="scientific">Wolbachia pipientis</name>
    <dbReference type="NCBI Taxonomy" id="955"/>
    <lineage>
        <taxon>Bacteria</taxon>
        <taxon>Pseudomonadati</taxon>
        <taxon>Pseudomonadota</taxon>
        <taxon>Alphaproteobacteria</taxon>
        <taxon>Rickettsiales</taxon>
        <taxon>Anaplasmataceae</taxon>
        <taxon>Wolbachieae</taxon>
        <taxon>Wolbachia</taxon>
    </lineage>
</organism>
<gene>
    <name evidence="3" type="ORF">COM43_000665</name>
</gene>
<evidence type="ECO:0000313" key="3">
    <source>
        <dbReference type="EMBL" id="TVS92546.1"/>
    </source>
</evidence>
<feature type="transmembrane region" description="Helical" evidence="2">
    <location>
        <begin position="78"/>
        <end position="98"/>
    </location>
</feature>
<keyword evidence="2" id="KW-0472">Membrane</keyword>
<name>A0A6H2NUT6_WOLPI</name>
<proteinExistence type="predicted"/>
<reference evidence="3" key="1">
    <citation type="submission" date="2019-07" db="EMBL/GenBank/DDBJ databases">
        <title>Genome assemblies of Wolbachia strains wAlbA and wAlbB in wild caught Aedes albopictus specimens.</title>
        <authorList>
            <person name="Kulkarni A."/>
            <person name="Yu W."/>
            <person name="Xue R.-D."/>
            <person name="Ma Y."/>
            <person name="Xu J."/>
        </authorList>
    </citation>
    <scope>NUCLEOTIDE SEQUENCE</scope>
    <source>
        <strain evidence="3">FL2016</strain>
    </source>
</reference>
<evidence type="ECO:0000256" key="1">
    <source>
        <dbReference type="SAM" id="MobiDB-lite"/>
    </source>
</evidence>